<evidence type="ECO:0000313" key="2">
    <source>
        <dbReference type="Proteomes" id="UP000020825"/>
    </source>
</evidence>
<protein>
    <submittedName>
        <fullName evidence="1">Uncharacterized protein</fullName>
    </submittedName>
</protein>
<dbReference type="Proteomes" id="UP000020825">
    <property type="component" value="Unassembled WGS sequence"/>
</dbReference>
<reference evidence="1 2" key="1">
    <citation type="submission" date="2013-12" db="EMBL/GenBank/DDBJ databases">
        <authorList>
            <person name="Zelazny A."/>
            <person name="Olivier K."/>
            <person name="Holland S."/>
            <person name="Lenaerts A."/>
            <person name="Ordway D."/>
            <person name="DeGroote M.A."/>
            <person name="Parker T."/>
            <person name="Sizemore C."/>
            <person name="Tallon L.J."/>
            <person name="Sadzewicz L.K."/>
            <person name="Sengamalay N."/>
            <person name="Fraser C.M."/>
            <person name="Hine E."/>
            <person name="Shefchek K.A."/>
            <person name="Das S.P."/>
            <person name="Tettelin H."/>
        </authorList>
    </citation>
    <scope>NUCLEOTIDE SEQUENCE [LARGE SCALE GENOMIC DNA]</scope>
    <source>
        <strain evidence="1 2">1956</strain>
    </source>
</reference>
<comment type="caution">
    <text evidence="1">The sequence shown here is derived from an EMBL/GenBank/DDBJ whole genome shotgun (WGS) entry which is preliminary data.</text>
</comment>
<dbReference type="EMBL" id="JAOG01000001">
    <property type="protein sequence ID" value="EUA57742.1"/>
    <property type="molecule type" value="Genomic_DNA"/>
</dbReference>
<dbReference type="AlphaFoldDB" id="X8CMY6"/>
<sequence>MCVPCLSKASVDARVGDAARGVSLDATACRTVPAAKN</sequence>
<gene>
    <name evidence="1" type="ORF">I550_0870</name>
</gene>
<organism evidence="1 2">
    <name type="scientific">Mycobacterium intracellulare 1956</name>
    <dbReference type="NCBI Taxonomy" id="1299331"/>
    <lineage>
        <taxon>Bacteria</taxon>
        <taxon>Bacillati</taxon>
        <taxon>Actinomycetota</taxon>
        <taxon>Actinomycetes</taxon>
        <taxon>Mycobacteriales</taxon>
        <taxon>Mycobacteriaceae</taxon>
        <taxon>Mycobacterium</taxon>
        <taxon>Mycobacterium avium complex (MAC)</taxon>
    </lineage>
</organism>
<proteinExistence type="predicted"/>
<name>X8CMY6_MYCIT</name>
<evidence type="ECO:0000313" key="1">
    <source>
        <dbReference type="EMBL" id="EUA57742.1"/>
    </source>
</evidence>
<accession>X8CMY6</accession>